<dbReference type="Proteomes" id="UP000036325">
    <property type="component" value="Unassembled WGS sequence"/>
</dbReference>
<dbReference type="PATRIC" id="fig|1608994.3.peg.251"/>
<accession>A0A0J6II52</accession>
<proteinExistence type="predicted"/>
<protein>
    <submittedName>
        <fullName evidence="1">Uncharacterized protein</fullName>
    </submittedName>
</protein>
<dbReference type="Gene3D" id="3.90.180.10">
    <property type="entry name" value="Medium-chain alcohol dehydrogenases, catalytic domain"/>
    <property type="match status" value="1"/>
</dbReference>
<dbReference type="EMBL" id="JYLF01000011">
    <property type="protein sequence ID" value="KMN12023.1"/>
    <property type="molecule type" value="Genomic_DNA"/>
</dbReference>
<name>A0A0J6II52_9PSED</name>
<comment type="caution">
    <text evidence="1">The sequence shown here is derived from an EMBL/GenBank/DDBJ whole genome shotgun (WGS) entry which is preliminary data.</text>
</comment>
<evidence type="ECO:0000313" key="2">
    <source>
        <dbReference type="Proteomes" id="UP000036325"/>
    </source>
</evidence>
<organism evidence="1 2">
    <name type="scientific">Pseudomonas weihenstephanensis</name>
    <dbReference type="NCBI Taxonomy" id="1608994"/>
    <lineage>
        <taxon>Bacteria</taxon>
        <taxon>Pseudomonadati</taxon>
        <taxon>Pseudomonadota</taxon>
        <taxon>Gammaproteobacteria</taxon>
        <taxon>Pseudomonadales</taxon>
        <taxon>Pseudomonadaceae</taxon>
        <taxon>Pseudomonas</taxon>
    </lineage>
</organism>
<evidence type="ECO:0000313" key="1">
    <source>
        <dbReference type="EMBL" id="KMN12023.1"/>
    </source>
</evidence>
<gene>
    <name evidence="1" type="ORF">TU86_20470</name>
</gene>
<reference evidence="1 2" key="1">
    <citation type="submission" date="2015-02" db="EMBL/GenBank/DDBJ databases">
        <title>Pseudomonas helleri sp. nov. and Pseudomonas weihenstephanensis sp. nov., isolated from raw cows milk.</title>
        <authorList>
            <person name="von Neubeck M."/>
            <person name="Huptas C."/>
            <person name="Wenning M."/>
            <person name="Scherer S."/>
        </authorList>
    </citation>
    <scope>NUCLEOTIDE SEQUENCE [LARGE SCALE GENOMIC DNA]</scope>
    <source>
        <strain evidence="1 2">DSM 29166</strain>
    </source>
</reference>
<dbReference type="AlphaFoldDB" id="A0A0J6II52"/>
<sequence>MLSASLISPFSFLFDCLVTSIIKAQAQHGRSHLPTVLCDNQVGVAVATTQSGQRTIYAKPKRCWQPQYRVFPFESTAEALRYVEQGRSKGKVTLKIK</sequence>